<evidence type="ECO:0000313" key="2">
    <source>
        <dbReference type="Proteomes" id="UP000012166"/>
    </source>
</evidence>
<protein>
    <submittedName>
        <fullName evidence="1">Uncharacterized protein</fullName>
    </submittedName>
</protein>
<name>A0ABC9SLW7_LEPBO</name>
<dbReference type="AlphaFoldDB" id="A0ABC9SLW7"/>
<accession>A0ABC9SLW7</accession>
<dbReference type="Proteomes" id="UP000012166">
    <property type="component" value="Unassembled WGS sequence"/>
</dbReference>
<reference evidence="1 2" key="1">
    <citation type="submission" date="2013-01" db="EMBL/GenBank/DDBJ databases">
        <authorList>
            <person name="Harkins D.M."/>
            <person name="Durkin A.S."/>
            <person name="Brinkac L.M."/>
            <person name="Haft D.H."/>
            <person name="Selengut J.D."/>
            <person name="Sanka R."/>
            <person name="DePew J."/>
            <person name="Purushe J."/>
            <person name="Hartskeerl R.A."/>
            <person name="Ahmed A."/>
            <person name="van der Linden H."/>
            <person name="Goris M.G.A."/>
            <person name="Vinetz J.M."/>
            <person name="Sutton G.G."/>
            <person name="Nierman W.C."/>
            <person name="Fouts D.E."/>
        </authorList>
    </citation>
    <scope>NUCLEOTIDE SEQUENCE [LARGE SCALE GENOMIC DNA]</scope>
    <source>
        <strain evidence="1 2">Brem 328</strain>
    </source>
</reference>
<gene>
    <name evidence="1" type="ORF">LEP1GSC056_1041</name>
</gene>
<comment type="caution">
    <text evidence="1">The sequence shown here is derived from an EMBL/GenBank/DDBJ whole genome shotgun (WGS) entry which is preliminary data.</text>
</comment>
<sequence>MGSQRLPKIFPKTMKSLFLYFDRNSLFFRIHPSFTSVRFTLVSEMIELLRKSE</sequence>
<proteinExistence type="predicted"/>
<organism evidence="1 2">
    <name type="scientific">Leptospira borgpetersenii str. Brem 328</name>
    <dbReference type="NCBI Taxonomy" id="1049780"/>
    <lineage>
        <taxon>Bacteria</taxon>
        <taxon>Pseudomonadati</taxon>
        <taxon>Spirochaetota</taxon>
        <taxon>Spirochaetia</taxon>
        <taxon>Leptospirales</taxon>
        <taxon>Leptospiraceae</taxon>
        <taxon>Leptospira</taxon>
    </lineage>
</organism>
<evidence type="ECO:0000313" key="1">
    <source>
        <dbReference type="EMBL" id="EMN18707.1"/>
    </source>
</evidence>
<dbReference type="EMBL" id="AHMS02000011">
    <property type="protein sequence ID" value="EMN18707.1"/>
    <property type="molecule type" value="Genomic_DNA"/>
</dbReference>